<name>A0A2D3TGW5_9ENTR</name>
<sequence length="178" mass="20920">MPHHISPNPKSSQYIEDSKNFFHKETKTKPNQITSFNKKNKGHFENKYKSHKWTFIKNYREKELPVFANEVTAYQYKIIAQKQGFYGELPQLIKRKNVENNETLDLTKGKEGDELLNIFFEKTPNGKSTKRIMDDFGLRATAVRRGTDSYLKRFLQEPFLVADFYIDVESVNSKLTTK</sequence>
<gene>
    <name evidence="1" type="ORF">BJP43_09100</name>
</gene>
<dbReference type="Proteomes" id="UP000229055">
    <property type="component" value="Chromosome"/>
</dbReference>
<dbReference type="EMBL" id="CP017613">
    <property type="protein sequence ID" value="ATW34741.1"/>
    <property type="molecule type" value="Genomic_DNA"/>
</dbReference>
<organism evidence="1 2">
    <name type="scientific">Candidatus Williamhamiltonella defendens</name>
    <dbReference type="NCBI Taxonomy" id="138072"/>
    <lineage>
        <taxon>Bacteria</taxon>
        <taxon>Pseudomonadati</taxon>
        <taxon>Pseudomonadota</taxon>
        <taxon>Gammaproteobacteria</taxon>
        <taxon>Enterobacterales</taxon>
        <taxon>Enterobacteriaceae</taxon>
        <taxon>aphid secondary symbionts</taxon>
        <taxon>Candidatus Williamhamiltonella</taxon>
    </lineage>
</organism>
<evidence type="ECO:0000313" key="1">
    <source>
        <dbReference type="EMBL" id="ATW34741.1"/>
    </source>
</evidence>
<proteinExistence type="predicted"/>
<reference evidence="2" key="2">
    <citation type="submission" date="2017-11" db="EMBL/GenBank/DDBJ databases">
        <title>PacBio sequencing of new strain of the secondary endosymbiont Candidatus Hamiltonella defensa.</title>
        <authorList>
            <person name="Strand M.R."/>
            <person name="Oliver K."/>
        </authorList>
    </citation>
    <scope>NUCLEOTIDE SEQUENCE [LARGE SCALE GENOMIC DNA]</scope>
    <source>
        <strain evidence="2">ZA17</strain>
    </source>
</reference>
<protein>
    <submittedName>
        <fullName evidence="1">Uncharacterized protein</fullName>
    </submittedName>
</protein>
<dbReference type="AlphaFoldDB" id="A0A2D3TGW5"/>
<reference evidence="2" key="1">
    <citation type="submission" date="2016-10" db="EMBL/GenBank/DDBJ databases">
        <authorList>
            <person name="Chevignon G."/>
        </authorList>
    </citation>
    <scope>NUCLEOTIDE SEQUENCE [LARGE SCALE GENOMIC DNA]</scope>
    <source>
        <strain evidence="2">ZA17</strain>
    </source>
</reference>
<evidence type="ECO:0000313" key="2">
    <source>
        <dbReference type="Proteomes" id="UP000229055"/>
    </source>
</evidence>
<accession>A0A2D3TGW5</accession>